<feature type="signal peptide" evidence="3">
    <location>
        <begin position="1"/>
        <end position="18"/>
    </location>
</feature>
<evidence type="ECO:0000313" key="4">
    <source>
        <dbReference type="Proteomes" id="UP000248480"/>
    </source>
</evidence>
<sequence>MLGAALWTFGSLLRSSVCLSVKVCSSEADRSRALVDKMAVITGSTESQAPRRRVGGLKPASSSPPADPRYSGGVDFLACNVEVTILVGSTLGASDQVWDKIMLTDLLSRGVKGDTYSSSPQSLWSPGLQMLGIYNTSKTLLLGLIKSLAVELAPKGIWVNCLSPALIKMDFSQVGREARGLYVDCVLPVLSRSSNIVGENIVVACFSLRL</sequence>
<dbReference type="Proteomes" id="UP000248480">
    <property type="component" value="Unplaced"/>
</dbReference>
<proteinExistence type="inferred from homology"/>
<dbReference type="PANTHER" id="PTHR43943:SF15">
    <property type="entry name" value="DEHYDROGENASE_REDUCTASE MEMBER 2"/>
    <property type="match status" value="1"/>
</dbReference>
<dbReference type="RefSeq" id="XP_023581140.1">
    <property type="nucleotide sequence ID" value="XM_023725372.1"/>
</dbReference>
<dbReference type="PRINTS" id="PR00081">
    <property type="entry name" value="GDHRDH"/>
</dbReference>
<dbReference type="STRING" id="127582.A0A2Y9QD50"/>
<dbReference type="PANTHER" id="PTHR43943">
    <property type="entry name" value="DEHYDROGENASE/REDUCTASE (SDR FAMILY) MEMBER 4"/>
    <property type="match status" value="1"/>
</dbReference>
<dbReference type="SUPFAM" id="SSF51735">
    <property type="entry name" value="NAD(P)-binding Rossmann-fold domains"/>
    <property type="match status" value="1"/>
</dbReference>
<dbReference type="InParanoid" id="A0A2Y9QD50"/>
<evidence type="ECO:0000313" key="5">
    <source>
        <dbReference type="RefSeq" id="XP_023581140.1"/>
    </source>
</evidence>
<evidence type="ECO:0000256" key="1">
    <source>
        <dbReference type="ARBA" id="ARBA00006484"/>
    </source>
</evidence>
<evidence type="ECO:0000256" key="2">
    <source>
        <dbReference type="SAM" id="MobiDB-lite"/>
    </source>
</evidence>
<dbReference type="Pfam" id="PF13561">
    <property type="entry name" value="adh_short_C2"/>
    <property type="match status" value="1"/>
</dbReference>
<evidence type="ECO:0000256" key="3">
    <source>
        <dbReference type="SAM" id="SignalP"/>
    </source>
</evidence>
<keyword evidence="4" id="KW-1185">Reference proteome</keyword>
<dbReference type="Gene3D" id="3.40.50.720">
    <property type="entry name" value="NAD(P)-binding Rossmann-like Domain"/>
    <property type="match status" value="1"/>
</dbReference>
<dbReference type="KEGG" id="tmu:101354313"/>
<dbReference type="GeneID" id="101354313"/>
<organism evidence="4 5">
    <name type="scientific">Trichechus manatus latirostris</name>
    <name type="common">Florida manatee</name>
    <dbReference type="NCBI Taxonomy" id="127582"/>
    <lineage>
        <taxon>Eukaryota</taxon>
        <taxon>Metazoa</taxon>
        <taxon>Chordata</taxon>
        <taxon>Craniata</taxon>
        <taxon>Vertebrata</taxon>
        <taxon>Euteleostomi</taxon>
        <taxon>Mammalia</taxon>
        <taxon>Eutheria</taxon>
        <taxon>Afrotheria</taxon>
        <taxon>Sirenia</taxon>
        <taxon>Trichechidae</taxon>
        <taxon>Trichechus</taxon>
    </lineage>
</organism>
<name>A0A2Y9QD50_TRIMA</name>
<dbReference type="InterPro" id="IPR036291">
    <property type="entry name" value="NAD(P)-bd_dom_sf"/>
</dbReference>
<accession>A0A2Y9QD50</accession>
<keyword evidence="3" id="KW-0732">Signal</keyword>
<feature type="chain" id="PRO_5015933069" evidence="3">
    <location>
        <begin position="19"/>
        <end position="210"/>
    </location>
</feature>
<protein>
    <submittedName>
        <fullName evidence="5">Dehydrogenase/reductase SDR family member 2, mitochondrial-like</fullName>
    </submittedName>
</protein>
<dbReference type="InterPro" id="IPR002347">
    <property type="entry name" value="SDR_fam"/>
</dbReference>
<reference evidence="5" key="1">
    <citation type="submission" date="2025-08" db="UniProtKB">
        <authorList>
            <consortium name="RefSeq"/>
        </authorList>
    </citation>
    <scope>IDENTIFICATION</scope>
</reference>
<comment type="similarity">
    <text evidence="1">Belongs to the short-chain dehydrogenases/reductases (SDR) family.</text>
</comment>
<dbReference type="GO" id="GO:0004090">
    <property type="term" value="F:carbonyl reductase (NADPH) activity"/>
    <property type="evidence" value="ECO:0007669"/>
    <property type="project" value="TreeGrafter"/>
</dbReference>
<dbReference type="AlphaFoldDB" id="A0A2Y9QD50"/>
<gene>
    <name evidence="5" type="primary">LOC101354313</name>
</gene>
<feature type="region of interest" description="Disordered" evidence="2">
    <location>
        <begin position="44"/>
        <end position="68"/>
    </location>
</feature>